<accession>A0A2T3AEV8</accession>
<organism evidence="2 3">
    <name type="scientific">Coniella lustricola</name>
    <dbReference type="NCBI Taxonomy" id="2025994"/>
    <lineage>
        <taxon>Eukaryota</taxon>
        <taxon>Fungi</taxon>
        <taxon>Dikarya</taxon>
        <taxon>Ascomycota</taxon>
        <taxon>Pezizomycotina</taxon>
        <taxon>Sordariomycetes</taxon>
        <taxon>Sordariomycetidae</taxon>
        <taxon>Diaporthales</taxon>
        <taxon>Schizoparmaceae</taxon>
        <taxon>Coniella</taxon>
    </lineage>
</organism>
<keyword evidence="3" id="KW-1185">Reference proteome</keyword>
<feature type="transmembrane region" description="Helical" evidence="1">
    <location>
        <begin position="26"/>
        <end position="44"/>
    </location>
</feature>
<keyword evidence="1" id="KW-0472">Membrane</keyword>
<sequence length="83" mass="9831">MSYLLRDLQRYRISCYFIPRFGYDPIHLVYGIIHSVILRIMWRWPGKKQGKKRSRAFVTLCGVGTWLDALLGWCRVLIVCARV</sequence>
<name>A0A2T3AEV8_9PEZI</name>
<feature type="transmembrane region" description="Helical" evidence="1">
    <location>
        <begin position="56"/>
        <end position="78"/>
    </location>
</feature>
<dbReference type="Proteomes" id="UP000241462">
    <property type="component" value="Unassembled WGS sequence"/>
</dbReference>
<dbReference type="AlphaFoldDB" id="A0A2T3AEV8"/>
<dbReference type="InParanoid" id="A0A2T3AEV8"/>
<evidence type="ECO:0000313" key="2">
    <source>
        <dbReference type="EMBL" id="PSR94300.1"/>
    </source>
</evidence>
<evidence type="ECO:0000313" key="3">
    <source>
        <dbReference type="Proteomes" id="UP000241462"/>
    </source>
</evidence>
<evidence type="ECO:0000256" key="1">
    <source>
        <dbReference type="SAM" id="Phobius"/>
    </source>
</evidence>
<gene>
    <name evidence="2" type="ORF">BD289DRAFT_143822</name>
</gene>
<keyword evidence="1" id="KW-1133">Transmembrane helix</keyword>
<dbReference type="EMBL" id="KZ678399">
    <property type="protein sequence ID" value="PSR94300.1"/>
    <property type="molecule type" value="Genomic_DNA"/>
</dbReference>
<keyword evidence="1" id="KW-0812">Transmembrane</keyword>
<reference evidence="2 3" key="1">
    <citation type="journal article" date="2018" name="Mycol. Prog.">
        <title>Coniella lustricola, a new species from submerged detritus.</title>
        <authorList>
            <person name="Raudabaugh D.B."/>
            <person name="Iturriaga T."/>
            <person name="Carver A."/>
            <person name="Mondo S."/>
            <person name="Pangilinan J."/>
            <person name="Lipzen A."/>
            <person name="He G."/>
            <person name="Amirebrahimi M."/>
            <person name="Grigoriev I.V."/>
            <person name="Miller A.N."/>
        </authorList>
    </citation>
    <scope>NUCLEOTIDE SEQUENCE [LARGE SCALE GENOMIC DNA]</scope>
    <source>
        <strain evidence="2 3">B22-T-1</strain>
    </source>
</reference>
<protein>
    <submittedName>
        <fullName evidence="2">Uncharacterized protein</fullName>
    </submittedName>
</protein>
<proteinExistence type="predicted"/>